<keyword evidence="6 8" id="KW-1133">Transmembrane helix</keyword>
<dbReference type="SUPFAM" id="SSF161098">
    <property type="entry name" value="MetI-like"/>
    <property type="match status" value="1"/>
</dbReference>
<reference evidence="10" key="1">
    <citation type="submission" date="2018-05" db="EMBL/GenBank/DDBJ databases">
        <authorList>
            <person name="Lanie J.A."/>
            <person name="Ng W.-L."/>
            <person name="Kazmierczak K.M."/>
            <person name="Andrzejewski T.M."/>
            <person name="Davidsen T.M."/>
            <person name="Wayne K.J."/>
            <person name="Tettelin H."/>
            <person name="Glass J.I."/>
            <person name="Rusch D."/>
            <person name="Podicherti R."/>
            <person name="Tsui H.-C.T."/>
            <person name="Winkler M.E."/>
        </authorList>
    </citation>
    <scope>NUCLEOTIDE SEQUENCE</scope>
</reference>
<evidence type="ECO:0000256" key="5">
    <source>
        <dbReference type="ARBA" id="ARBA00022692"/>
    </source>
</evidence>
<dbReference type="GO" id="GO:0055085">
    <property type="term" value="P:transmembrane transport"/>
    <property type="evidence" value="ECO:0007669"/>
    <property type="project" value="InterPro"/>
</dbReference>
<keyword evidence="2" id="KW-0813">Transport</keyword>
<organism evidence="10">
    <name type="scientific">marine metagenome</name>
    <dbReference type="NCBI Taxonomy" id="408172"/>
    <lineage>
        <taxon>unclassified sequences</taxon>
        <taxon>metagenomes</taxon>
        <taxon>ecological metagenomes</taxon>
    </lineage>
</organism>
<feature type="transmembrane region" description="Helical" evidence="8">
    <location>
        <begin position="39"/>
        <end position="67"/>
    </location>
</feature>
<dbReference type="EMBL" id="UINC01074288">
    <property type="protein sequence ID" value="SVC11321.1"/>
    <property type="molecule type" value="Genomic_DNA"/>
</dbReference>
<dbReference type="Pfam" id="PF00528">
    <property type="entry name" value="BPD_transp_1"/>
    <property type="match status" value="1"/>
</dbReference>
<dbReference type="PROSITE" id="PS50928">
    <property type="entry name" value="ABC_TM1"/>
    <property type="match status" value="1"/>
</dbReference>
<feature type="transmembrane region" description="Helical" evidence="8">
    <location>
        <begin position="79"/>
        <end position="104"/>
    </location>
</feature>
<keyword evidence="5 8" id="KW-0812">Transmembrane</keyword>
<keyword evidence="4" id="KW-0997">Cell inner membrane</keyword>
<dbReference type="PANTHER" id="PTHR43357:SF4">
    <property type="entry name" value="INNER MEMBRANE ABC TRANSPORTER PERMEASE PROTEIN YDCV"/>
    <property type="match status" value="1"/>
</dbReference>
<feature type="transmembrane region" description="Helical" evidence="8">
    <location>
        <begin position="210"/>
        <end position="233"/>
    </location>
</feature>
<sequence>MSAPLFIVAGVSVNQRKLMFFPPRGLSLRWYEEVFTKAPWFEALTASLSIAVMAGIIALSVALPTAYYLWQHKVRYAKVLYSIGLLPFALPPVITALGMLMWWAQFGGTGNYWGIALGHGVFLITLPMVMISLGLESIDRELLEAAQTMGANSTTTFRTIVFPMVVPYMVAGYAFAFVLSMNEFIISFFLGQFAVQTLPVKIFSSLRSGYSPAIASVSVMFILLAAIVFGLVARFGDLPRLLGAWTPKDR</sequence>
<dbReference type="GO" id="GO:0005886">
    <property type="term" value="C:plasma membrane"/>
    <property type="evidence" value="ECO:0007669"/>
    <property type="project" value="UniProtKB-SubCell"/>
</dbReference>
<evidence type="ECO:0000256" key="7">
    <source>
        <dbReference type="ARBA" id="ARBA00023136"/>
    </source>
</evidence>
<feature type="domain" description="ABC transmembrane type-1" evidence="9">
    <location>
        <begin position="44"/>
        <end position="232"/>
    </location>
</feature>
<protein>
    <recommendedName>
        <fullName evidence="9">ABC transmembrane type-1 domain-containing protein</fullName>
    </recommendedName>
</protein>
<proteinExistence type="predicted"/>
<gene>
    <name evidence="10" type="ORF">METZ01_LOCUS264175</name>
</gene>
<dbReference type="InterPro" id="IPR035906">
    <property type="entry name" value="MetI-like_sf"/>
</dbReference>
<evidence type="ECO:0000256" key="3">
    <source>
        <dbReference type="ARBA" id="ARBA00022475"/>
    </source>
</evidence>
<keyword evidence="7 8" id="KW-0472">Membrane</keyword>
<keyword evidence="3" id="KW-1003">Cell membrane</keyword>
<evidence type="ECO:0000256" key="6">
    <source>
        <dbReference type="ARBA" id="ARBA00022989"/>
    </source>
</evidence>
<dbReference type="CDD" id="cd06261">
    <property type="entry name" value="TM_PBP2"/>
    <property type="match status" value="1"/>
</dbReference>
<feature type="transmembrane region" description="Helical" evidence="8">
    <location>
        <begin position="156"/>
        <end position="178"/>
    </location>
</feature>
<evidence type="ECO:0000313" key="10">
    <source>
        <dbReference type="EMBL" id="SVC11321.1"/>
    </source>
</evidence>
<dbReference type="Gene3D" id="1.10.3720.10">
    <property type="entry name" value="MetI-like"/>
    <property type="match status" value="1"/>
</dbReference>
<dbReference type="InterPro" id="IPR000515">
    <property type="entry name" value="MetI-like"/>
</dbReference>
<accession>A0A382JL01</accession>
<name>A0A382JL01_9ZZZZ</name>
<evidence type="ECO:0000256" key="4">
    <source>
        <dbReference type="ARBA" id="ARBA00022519"/>
    </source>
</evidence>
<evidence type="ECO:0000256" key="1">
    <source>
        <dbReference type="ARBA" id="ARBA00004429"/>
    </source>
</evidence>
<dbReference type="PANTHER" id="PTHR43357">
    <property type="entry name" value="INNER MEMBRANE ABC TRANSPORTER PERMEASE PROTEIN YDCV"/>
    <property type="match status" value="1"/>
</dbReference>
<evidence type="ECO:0000259" key="9">
    <source>
        <dbReference type="PROSITE" id="PS50928"/>
    </source>
</evidence>
<dbReference type="AlphaFoldDB" id="A0A382JL01"/>
<feature type="transmembrane region" description="Helical" evidence="8">
    <location>
        <begin position="110"/>
        <end position="135"/>
    </location>
</feature>
<evidence type="ECO:0000256" key="2">
    <source>
        <dbReference type="ARBA" id="ARBA00022448"/>
    </source>
</evidence>
<comment type="subcellular location">
    <subcellularLocation>
        <location evidence="1">Cell inner membrane</location>
        <topology evidence="1">Multi-pass membrane protein</topology>
    </subcellularLocation>
</comment>
<evidence type="ECO:0000256" key="8">
    <source>
        <dbReference type="SAM" id="Phobius"/>
    </source>
</evidence>
<feature type="transmembrane region" description="Helical" evidence="8">
    <location>
        <begin position="184"/>
        <end position="203"/>
    </location>
</feature>